<organism evidence="1 2">
    <name type="scientific">Cherax quadricarinatus</name>
    <name type="common">Australian red claw crayfish</name>
    <dbReference type="NCBI Taxonomy" id="27406"/>
    <lineage>
        <taxon>Eukaryota</taxon>
        <taxon>Metazoa</taxon>
        <taxon>Ecdysozoa</taxon>
        <taxon>Arthropoda</taxon>
        <taxon>Crustacea</taxon>
        <taxon>Multicrustacea</taxon>
        <taxon>Malacostraca</taxon>
        <taxon>Eumalacostraca</taxon>
        <taxon>Eucarida</taxon>
        <taxon>Decapoda</taxon>
        <taxon>Pleocyemata</taxon>
        <taxon>Astacidea</taxon>
        <taxon>Parastacoidea</taxon>
        <taxon>Parastacidae</taxon>
        <taxon>Cherax</taxon>
    </lineage>
</organism>
<proteinExistence type="predicted"/>
<reference evidence="1 2" key="1">
    <citation type="journal article" date="2024" name="BMC Genomics">
        <title>Genome assembly of redclaw crayfish (Cherax quadricarinatus) provides insights into its immune adaptation and hypoxia tolerance.</title>
        <authorList>
            <person name="Liu Z."/>
            <person name="Zheng J."/>
            <person name="Li H."/>
            <person name="Fang K."/>
            <person name="Wang S."/>
            <person name="He J."/>
            <person name="Zhou D."/>
            <person name="Weng S."/>
            <person name="Chi M."/>
            <person name="Gu Z."/>
            <person name="He J."/>
            <person name="Li F."/>
            <person name="Wang M."/>
        </authorList>
    </citation>
    <scope>NUCLEOTIDE SEQUENCE [LARGE SCALE GENOMIC DNA]</scope>
    <source>
        <strain evidence="1">ZL_2023a</strain>
    </source>
</reference>
<evidence type="ECO:0000313" key="2">
    <source>
        <dbReference type="Proteomes" id="UP001445076"/>
    </source>
</evidence>
<keyword evidence="2" id="KW-1185">Reference proteome</keyword>
<accession>A0AAW0XQR6</accession>
<sequence length="102" mass="11833">SKQIQVVQEFEQFILPQLYVFCNRDFVKEKRNQEFTLQQYLNRQRIVLHGYEARTLKNIPKLLYVICERLLRVCGCGGSTAPPHLLAPLEISYTVGTPSFTS</sequence>
<comment type="caution">
    <text evidence="1">The sequence shown here is derived from an EMBL/GenBank/DDBJ whole genome shotgun (WGS) entry which is preliminary data.</text>
</comment>
<dbReference type="EMBL" id="JARKIK010000017">
    <property type="protein sequence ID" value="KAK8746717.1"/>
    <property type="molecule type" value="Genomic_DNA"/>
</dbReference>
<name>A0AAW0XQR6_CHEQU</name>
<dbReference type="AlphaFoldDB" id="A0AAW0XQR6"/>
<evidence type="ECO:0000313" key="1">
    <source>
        <dbReference type="EMBL" id="KAK8746717.1"/>
    </source>
</evidence>
<feature type="non-terminal residue" evidence="1">
    <location>
        <position position="1"/>
    </location>
</feature>
<feature type="non-terminal residue" evidence="1">
    <location>
        <position position="102"/>
    </location>
</feature>
<gene>
    <name evidence="1" type="ORF">OTU49_017158</name>
</gene>
<dbReference type="Proteomes" id="UP001445076">
    <property type="component" value="Unassembled WGS sequence"/>
</dbReference>
<protein>
    <submittedName>
        <fullName evidence="1">Uncharacterized protein</fullName>
    </submittedName>
</protein>